<dbReference type="InterPro" id="IPR037682">
    <property type="entry name" value="TonB_C"/>
</dbReference>
<dbReference type="Pfam" id="PF03544">
    <property type="entry name" value="TonB_C"/>
    <property type="match status" value="1"/>
</dbReference>
<accession>A0A0X8X1Y3</accession>
<proteinExistence type="predicted"/>
<sequence>MAFIFVHFKREEYLNQNLNSMLKPAFVALICFFLIDAALAQKRDTTVYYLKADGRPTSIVDSADVIITFLSPDTSINKDLFIVQAYYPNGKIKYIANSETNKLKPIDSAIPYYFKPNLQGQYIAYFQNGHKKQIATFENGEQVGDEISYYPNGKFFCMKRCMKNNYLLKSCADSTGAVLSGDGKGKWIDFSDDSFMHYMAGDIKDGFREGKWLGVNSDLVKVFCNYVDNRITSSGYYDESGAEIYNHAEVAPEFPGGQPQLFAYLGGIILKAEQAQGYHVRGRVIVNFIVDELGKLNHIAVKGKFGSEISDELATRIQRSPKWKPGAMNGKPVKVNFTVDFTFNGTMIN</sequence>
<dbReference type="GO" id="GO:0055085">
    <property type="term" value="P:transmembrane transport"/>
    <property type="evidence" value="ECO:0007669"/>
    <property type="project" value="InterPro"/>
</dbReference>
<dbReference type="PANTHER" id="PTHR33446:SF2">
    <property type="entry name" value="PROTEIN TONB"/>
    <property type="match status" value="1"/>
</dbReference>
<dbReference type="GO" id="GO:0098797">
    <property type="term" value="C:plasma membrane protein complex"/>
    <property type="evidence" value="ECO:0007669"/>
    <property type="project" value="TreeGrafter"/>
</dbReference>
<dbReference type="SUPFAM" id="SSF82185">
    <property type="entry name" value="Histone H3 K4-specific methyltransferase SET7/9 N-terminal domain"/>
    <property type="match status" value="1"/>
</dbReference>
<protein>
    <submittedName>
        <fullName evidence="1">Gram-negative bacterial tonB protein</fullName>
    </submittedName>
</protein>
<evidence type="ECO:0000313" key="2">
    <source>
        <dbReference type="Proteomes" id="UP000218263"/>
    </source>
</evidence>
<evidence type="ECO:0000313" key="1">
    <source>
        <dbReference type="EMBL" id="BAU54140.1"/>
    </source>
</evidence>
<dbReference type="GO" id="GO:0031992">
    <property type="term" value="F:energy transducer activity"/>
    <property type="evidence" value="ECO:0007669"/>
    <property type="project" value="TreeGrafter"/>
</dbReference>
<dbReference type="RefSeq" id="WP_096351974.1">
    <property type="nucleotide sequence ID" value="NZ_AP017313.1"/>
</dbReference>
<dbReference type="PANTHER" id="PTHR33446">
    <property type="entry name" value="PROTEIN TONB-RELATED"/>
    <property type="match status" value="1"/>
</dbReference>
<dbReference type="PROSITE" id="PS52015">
    <property type="entry name" value="TONB_CTD"/>
    <property type="match status" value="1"/>
</dbReference>
<organism evidence="1 2">
    <name type="scientific">Mucilaginibacter gotjawali</name>
    <dbReference type="NCBI Taxonomy" id="1550579"/>
    <lineage>
        <taxon>Bacteria</taxon>
        <taxon>Pseudomonadati</taxon>
        <taxon>Bacteroidota</taxon>
        <taxon>Sphingobacteriia</taxon>
        <taxon>Sphingobacteriales</taxon>
        <taxon>Sphingobacteriaceae</taxon>
        <taxon>Mucilaginibacter</taxon>
    </lineage>
</organism>
<dbReference type="OrthoDB" id="649093at2"/>
<gene>
    <name evidence="1" type="ORF">MgSA37_02312</name>
</gene>
<reference evidence="1 2" key="1">
    <citation type="submission" date="2015-12" db="EMBL/GenBank/DDBJ databases">
        <title>Genome sequence of Mucilaginibacter gotjawali.</title>
        <authorList>
            <person name="Lee J.S."/>
            <person name="Lee K.C."/>
            <person name="Kim K.K."/>
            <person name="Lee B.W."/>
        </authorList>
    </citation>
    <scope>NUCLEOTIDE SEQUENCE [LARGE SCALE GENOMIC DNA]</scope>
    <source>
        <strain evidence="1 2">SA3-7</strain>
    </source>
</reference>
<name>A0A0X8X1Y3_9SPHI</name>
<dbReference type="Proteomes" id="UP000218263">
    <property type="component" value="Chromosome"/>
</dbReference>
<dbReference type="Gene3D" id="3.30.1150.10">
    <property type="match status" value="1"/>
</dbReference>
<keyword evidence="2" id="KW-1185">Reference proteome</keyword>
<dbReference type="KEGG" id="mgot:MgSA37_02312"/>
<dbReference type="Gene3D" id="2.20.110.10">
    <property type="entry name" value="Histone H3 K4-specific methyltransferase SET7/9 N-terminal domain"/>
    <property type="match status" value="1"/>
</dbReference>
<dbReference type="SUPFAM" id="SSF74653">
    <property type="entry name" value="TolA/TonB C-terminal domain"/>
    <property type="match status" value="1"/>
</dbReference>
<dbReference type="AlphaFoldDB" id="A0A0X8X1Y3"/>
<dbReference type="EMBL" id="AP017313">
    <property type="protein sequence ID" value="BAU54140.1"/>
    <property type="molecule type" value="Genomic_DNA"/>
</dbReference>
<dbReference type="InterPro" id="IPR051045">
    <property type="entry name" value="TonB-dependent_transducer"/>
</dbReference>